<sequence length="414" mass="47167">MITKRRVHNYKNRKCVRLGFDASESKNFYNQKGKEEGLVDKGKQTYVRNSKRRTSHAYYVNGKLQIGKSKAVRSNTKSWTSSSESSMEEGQLRNFGLEKDESSKLKSMGKRPKVAGPSSNSGQQRDRYHSSLEDGLIRKTNSKSSDPEFVPYRESSLDKTFLQKGPKQILRQRQDDRLTDTSWNLDVEMEKVIEVRVALGFDFNNKEEEIREVIARREKEDNDRLKTMTGKNVCGLGKGEKRRSVSGLVHRLKPEILLIQESKLRSFDNHVIRSLGGSWLSRGVGVDVEGASGGIIISWNEGSFKVESYISNKKCIILVGILLKVNKKIVICNVYAPSIESDRRDLWNFILFNMQSFKAPWCVGGYFNTVLEPSERVGVGFHMGSIRSFRSFVFQANVVDIPLHGTKFTWSNNI</sequence>
<keyword evidence="3" id="KW-1185">Reference proteome</keyword>
<evidence type="ECO:0000313" key="2">
    <source>
        <dbReference type="EMBL" id="KAK2650230.1"/>
    </source>
</evidence>
<dbReference type="AlphaFoldDB" id="A0AAD9UA70"/>
<dbReference type="InterPro" id="IPR036691">
    <property type="entry name" value="Endo/exonu/phosph_ase_sf"/>
</dbReference>
<feature type="compositionally biased region" description="Basic and acidic residues" evidence="1">
    <location>
        <begin position="124"/>
        <end position="137"/>
    </location>
</feature>
<evidence type="ECO:0000256" key="1">
    <source>
        <dbReference type="SAM" id="MobiDB-lite"/>
    </source>
</evidence>
<protein>
    <recommendedName>
        <fullName evidence="4">Endonuclease/exonuclease/phosphatase domain-containing protein</fullName>
    </recommendedName>
</protein>
<evidence type="ECO:0008006" key="4">
    <source>
        <dbReference type="Google" id="ProtNLM"/>
    </source>
</evidence>
<proteinExistence type="predicted"/>
<accession>A0AAD9UA70</accession>
<reference evidence="2" key="1">
    <citation type="journal article" date="2023" name="Plant J.">
        <title>Genome sequences and population genomics provide insights into the demographic history, inbreeding, and mutation load of two 'living fossil' tree species of Dipteronia.</title>
        <authorList>
            <person name="Feng Y."/>
            <person name="Comes H.P."/>
            <person name="Chen J."/>
            <person name="Zhu S."/>
            <person name="Lu R."/>
            <person name="Zhang X."/>
            <person name="Li P."/>
            <person name="Qiu J."/>
            <person name="Olsen K.M."/>
            <person name="Qiu Y."/>
        </authorList>
    </citation>
    <scope>NUCLEOTIDE SEQUENCE</scope>
    <source>
        <strain evidence="2">KIB01</strain>
    </source>
</reference>
<name>A0AAD9UA70_9ROSI</name>
<dbReference type="SUPFAM" id="SSF56219">
    <property type="entry name" value="DNase I-like"/>
    <property type="match status" value="1"/>
</dbReference>
<gene>
    <name evidence="2" type="ORF">Ddye_017719</name>
</gene>
<evidence type="ECO:0000313" key="3">
    <source>
        <dbReference type="Proteomes" id="UP001280121"/>
    </source>
</evidence>
<feature type="region of interest" description="Disordered" evidence="1">
    <location>
        <begin position="70"/>
        <end position="151"/>
    </location>
</feature>
<dbReference type="EMBL" id="JANJYI010000005">
    <property type="protein sequence ID" value="KAK2650230.1"/>
    <property type="molecule type" value="Genomic_DNA"/>
</dbReference>
<organism evidence="2 3">
    <name type="scientific">Dipteronia dyeriana</name>
    <dbReference type="NCBI Taxonomy" id="168575"/>
    <lineage>
        <taxon>Eukaryota</taxon>
        <taxon>Viridiplantae</taxon>
        <taxon>Streptophyta</taxon>
        <taxon>Embryophyta</taxon>
        <taxon>Tracheophyta</taxon>
        <taxon>Spermatophyta</taxon>
        <taxon>Magnoliopsida</taxon>
        <taxon>eudicotyledons</taxon>
        <taxon>Gunneridae</taxon>
        <taxon>Pentapetalae</taxon>
        <taxon>rosids</taxon>
        <taxon>malvids</taxon>
        <taxon>Sapindales</taxon>
        <taxon>Sapindaceae</taxon>
        <taxon>Hippocastanoideae</taxon>
        <taxon>Acereae</taxon>
        <taxon>Dipteronia</taxon>
    </lineage>
</organism>
<dbReference type="Gene3D" id="3.60.10.10">
    <property type="entry name" value="Endonuclease/exonuclease/phosphatase"/>
    <property type="match status" value="1"/>
</dbReference>
<dbReference type="Proteomes" id="UP001280121">
    <property type="component" value="Unassembled WGS sequence"/>
</dbReference>
<comment type="caution">
    <text evidence="2">The sequence shown here is derived from an EMBL/GenBank/DDBJ whole genome shotgun (WGS) entry which is preliminary data.</text>
</comment>